<protein>
    <submittedName>
        <fullName evidence="1">SCAN domain-containing protein 3-like</fullName>
    </submittedName>
</protein>
<gene>
    <name evidence="1" type="ORF">FWK35_00009083</name>
</gene>
<dbReference type="AlphaFoldDB" id="A0A6G0ZGL8"/>
<dbReference type="Proteomes" id="UP000478052">
    <property type="component" value="Unassembled WGS sequence"/>
</dbReference>
<sequence length="237" mass="27971">MYYNLSASFPIKKVTFYTSKEIDLRQMKSYTYPMTEYLINIICILQAKCITGQRLLHTILTYYTNFKTINKFRIIIIIIKYLWNNKANLHIIWRDLNNKKYTFYEHINKVVKSITMKDNFYEIGTVKGKLQQLNSRNQYTTNKKKKNYRLKTYKLSGNSISSLEIVRPFYNLGGPGIGVPTLFAPSSYLRFTLPDQDHIGRNVFFVLKDCVANYQFYEQLSLIIIALRRNIPLIGSY</sequence>
<evidence type="ECO:0000313" key="1">
    <source>
        <dbReference type="EMBL" id="KAF0770251.1"/>
    </source>
</evidence>
<proteinExistence type="predicted"/>
<organism evidence="1 2">
    <name type="scientific">Aphis craccivora</name>
    <name type="common">Cowpea aphid</name>
    <dbReference type="NCBI Taxonomy" id="307492"/>
    <lineage>
        <taxon>Eukaryota</taxon>
        <taxon>Metazoa</taxon>
        <taxon>Ecdysozoa</taxon>
        <taxon>Arthropoda</taxon>
        <taxon>Hexapoda</taxon>
        <taxon>Insecta</taxon>
        <taxon>Pterygota</taxon>
        <taxon>Neoptera</taxon>
        <taxon>Paraneoptera</taxon>
        <taxon>Hemiptera</taxon>
        <taxon>Sternorrhyncha</taxon>
        <taxon>Aphidomorpha</taxon>
        <taxon>Aphidoidea</taxon>
        <taxon>Aphididae</taxon>
        <taxon>Aphidini</taxon>
        <taxon>Aphis</taxon>
        <taxon>Aphis</taxon>
    </lineage>
</organism>
<reference evidence="1 2" key="1">
    <citation type="submission" date="2019-08" db="EMBL/GenBank/DDBJ databases">
        <title>Whole genome of Aphis craccivora.</title>
        <authorList>
            <person name="Voronova N.V."/>
            <person name="Shulinski R.S."/>
            <person name="Bandarenka Y.V."/>
            <person name="Zhorov D.G."/>
            <person name="Warner D."/>
        </authorList>
    </citation>
    <scope>NUCLEOTIDE SEQUENCE [LARGE SCALE GENOMIC DNA]</scope>
    <source>
        <strain evidence="1">180601</strain>
        <tissue evidence="1">Whole Body</tissue>
    </source>
</reference>
<accession>A0A6G0ZGL8</accession>
<comment type="caution">
    <text evidence="1">The sequence shown here is derived from an EMBL/GenBank/DDBJ whole genome shotgun (WGS) entry which is preliminary data.</text>
</comment>
<dbReference type="EMBL" id="VUJU01000461">
    <property type="protein sequence ID" value="KAF0770251.1"/>
    <property type="molecule type" value="Genomic_DNA"/>
</dbReference>
<name>A0A6G0ZGL8_APHCR</name>
<keyword evidence="2" id="KW-1185">Reference proteome</keyword>
<evidence type="ECO:0000313" key="2">
    <source>
        <dbReference type="Proteomes" id="UP000478052"/>
    </source>
</evidence>